<dbReference type="PANTHER" id="PTHR46868:SF3">
    <property type="entry name" value="FCS-LIKE ZINC FINGER 11"/>
    <property type="match status" value="1"/>
</dbReference>
<dbReference type="EMBL" id="JAPFFI010000017">
    <property type="protein sequence ID" value="KAJ6354574.1"/>
    <property type="molecule type" value="Genomic_DNA"/>
</dbReference>
<evidence type="ECO:0000313" key="8">
    <source>
        <dbReference type="Proteomes" id="UP001141253"/>
    </source>
</evidence>
<protein>
    <recommendedName>
        <fullName evidence="6">FLZ-type domain-containing protein</fullName>
    </recommendedName>
</protein>
<feature type="compositionally biased region" description="Basic and acidic residues" evidence="5">
    <location>
        <begin position="296"/>
        <end position="312"/>
    </location>
</feature>
<evidence type="ECO:0000256" key="2">
    <source>
        <dbReference type="ARBA" id="ARBA00022723"/>
    </source>
</evidence>
<reference evidence="7" key="1">
    <citation type="submission" date="2022-10" db="EMBL/GenBank/DDBJ databases">
        <authorList>
            <person name="Hyden B.L."/>
            <person name="Feng K."/>
            <person name="Yates T."/>
            <person name="Jawdy S."/>
            <person name="Smart L.B."/>
            <person name="Muchero W."/>
        </authorList>
    </citation>
    <scope>NUCLEOTIDE SEQUENCE</scope>
    <source>
        <tissue evidence="7">Shoot tip</tissue>
    </source>
</reference>
<dbReference type="InterPro" id="IPR007650">
    <property type="entry name" value="Zf-FLZ_dom"/>
</dbReference>
<evidence type="ECO:0000256" key="1">
    <source>
        <dbReference type="ARBA" id="ARBA00009374"/>
    </source>
</evidence>
<evidence type="ECO:0000259" key="6">
    <source>
        <dbReference type="PROSITE" id="PS51795"/>
    </source>
</evidence>
<proteinExistence type="inferred from homology"/>
<keyword evidence="8" id="KW-1185">Reference proteome</keyword>
<dbReference type="PANTHER" id="PTHR46868">
    <property type="entry name" value="FCS-LIKE ZINC FINGER 11"/>
    <property type="match status" value="1"/>
</dbReference>
<keyword evidence="2" id="KW-0479">Metal-binding</keyword>
<gene>
    <name evidence="7" type="ORF">OIU77_005225</name>
</gene>
<name>A0ABQ9ANU5_9ROSI</name>
<evidence type="ECO:0000256" key="3">
    <source>
        <dbReference type="ARBA" id="ARBA00022771"/>
    </source>
</evidence>
<evidence type="ECO:0000256" key="4">
    <source>
        <dbReference type="PROSITE-ProRule" id="PRU01131"/>
    </source>
</evidence>
<sequence length="312" mass="33711">MGHSHKASSFFTGPGLLVGSSHKGLSDGDSVRSPTSPLDCRMFSNIGNPHKSLRSWDCNKVGLSILDSLDDDDCDGDDGKGFGKVLQSSESPFESEPFGKIRSCSLDSCRSSSSLSRLAGQNLRASSLNFCSDNIPTLVDCPPRLLGGSSNTNNFSNTNLTCTPMSASSGNGFVSSLSASEIELSEDYTCVISHGPNPKTTHIYGGCILECHPNEFSYSGKNEGKEIGLAQAATCSKIPTSLPSKDFLSFCYFCNKKLDEGKDIYIYRGEKAFCSSSCRSEEIMIDEEMENTTNKSSEDVPHIRKQEGTFRN</sequence>
<evidence type="ECO:0000313" key="7">
    <source>
        <dbReference type="EMBL" id="KAJ6354574.1"/>
    </source>
</evidence>
<accession>A0ABQ9ANU5</accession>
<dbReference type="Pfam" id="PF04570">
    <property type="entry name" value="zf-FLZ"/>
    <property type="match status" value="1"/>
</dbReference>
<comment type="caution">
    <text evidence="7">The sequence shown here is derived from an EMBL/GenBank/DDBJ whole genome shotgun (WGS) entry which is preliminary data.</text>
</comment>
<feature type="region of interest" description="Disordered" evidence="5">
    <location>
        <begin position="289"/>
        <end position="312"/>
    </location>
</feature>
<evidence type="ECO:0000256" key="5">
    <source>
        <dbReference type="SAM" id="MobiDB-lite"/>
    </source>
</evidence>
<keyword evidence="3" id="KW-0862">Zinc</keyword>
<dbReference type="InterPro" id="IPR044585">
    <property type="entry name" value="FLZ10/11"/>
</dbReference>
<comment type="similarity">
    <text evidence="1">Belongs to the FLZ family.</text>
</comment>
<dbReference type="PROSITE" id="PS51795">
    <property type="entry name" value="ZF_FLZ"/>
    <property type="match status" value="1"/>
</dbReference>
<reference evidence="7" key="2">
    <citation type="journal article" date="2023" name="Int. J. Mol. Sci.">
        <title>De Novo Assembly and Annotation of 11 Diverse Shrub Willow (Salix) Genomes Reveals Novel Gene Organization in Sex-Linked Regions.</title>
        <authorList>
            <person name="Hyden B."/>
            <person name="Feng K."/>
            <person name="Yates T.B."/>
            <person name="Jawdy S."/>
            <person name="Cereghino C."/>
            <person name="Smart L.B."/>
            <person name="Muchero W."/>
        </authorList>
    </citation>
    <scope>NUCLEOTIDE SEQUENCE</scope>
    <source>
        <tissue evidence="7">Shoot tip</tissue>
    </source>
</reference>
<dbReference type="Proteomes" id="UP001141253">
    <property type="component" value="Chromosome 18"/>
</dbReference>
<keyword evidence="3" id="KW-0863">Zinc-finger</keyword>
<feature type="zinc finger region" description="FLZ-type" evidence="4">
    <location>
        <begin position="246"/>
        <end position="290"/>
    </location>
</feature>
<feature type="domain" description="FLZ-type" evidence="6">
    <location>
        <begin position="246"/>
        <end position="290"/>
    </location>
</feature>
<organism evidence="7 8">
    <name type="scientific">Salix suchowensis</name>
    <dbReference type="NCBI Taxonomy" id="1278906"/>
    <lineage>
        <taxon>Eukaryota</taxon>
        <taxon>Viridiplantae</taxon>
        <taxon>Streptophyta</taxon>
        <taxon>Embryophyta</taxon>
        <taxon>Tracheophyta</taxon>
        <taxon>Spermatophyta</taxon>
        <taxon>Magnoliopsida</taxon>
        <taxon>eudicotyledons</taxon>
        <taxon>Gunneridae</taxon>
        <taxon>Pentapetalae</taxon>
        <taxon>rosids</taxon>
        <taxon>fabids</taxon>
        <taxon>Malpighiales</taxon>
        <taxon>Salicaceae</taxon>
        <taxon>Saliceae</taxon>
        <taxon>Salix</taxon>
    </lineage>
</organism>